<evidence type="ECO:0000313" key="7">
    <source>
        <dbReference type="Proteomes" id="UP000503462"/>
    </source>
</evidence>
<reference evidence="6 7" key="1">
    <citation type="journal article" date="2016" name="Sci. Rep.">
        <title>Peltaster fructicola genome reveals evolution from an invasive phytopathogen to an ectophytic parasite.</title>
        <authorList>
            <person name="Xu C."/>
            <person name="Chen H."/>
            <person name="Gleason M.L."/>
            <person name="Xu J.R."/>
            <person name="Liu H."/>
            <person name="Zhang R."/>
            <person name="Sun G."/>
        </authorList>
    </citation>
    <scope>NUCLEOTIDE SEQUENCE [LARGE SCALE GENOMIC DNA]</scope>
    <source>
        <strain evidence="6 7">LNHT1506</strain>
    </source>
</reference>
<dbReference type="InterPro" id="IPR051385">
    <property type="entry name" value="Ceramide-binding_SVF1"/>
</dbReference>
<dbReference type="GO" id="GO:0005737">
    <property type="term" value="C:cytoplasm"/>
    <property type="evidence" value="ECO:0007669"/>
    <property type="project" value="UniProtKB-SubCell"/>
</dbReference>
<evidence type="ECO:0000256" key="2">
    <source>
        <dbReference type="ARBA" id="ARBA00009069"/>
    </source>
</evidence>
<organism evidence="6 7">
    <name type="scientific">Peltaster fructicola</name>
    <dbReference type="NCBI Taxonomy" id="286661"/>
    <lineage>
        <taxon>Eukaryota</taxon>
        <taxon>Fungi</taxon>
        <taxon>Dikarya</taxon>
        <taxon>Ascomycota</taxon>
        <taxon>Pezizomycotina</taxon>
        <taxon>Dothideomycetes</taxon>
        <taxon>Dothideomycetes incertae sedis</taxon>
        <taxon>Peltaster</taxon>
    </lineage>
</organism>
<dbReference type="InterPro" id="IPR013931">
    <property type="entry name" value="Svf1-like_N"/>
</dbReference>
<keyword evidence="7" id="KW-1185">Reference proteome</keyword>
<dbReference type="AlphaFoldDB" id="A0A6H0XWV8"/>
<evidence type="ECO:0000256" key="3">
    <source>
        <dbReference type="ARBA" id="ARBA00022490"/>
    </source>
</evidence>
<accession>A0A6H0XWV8</accession>
<feature type="domain" description="Svf1-like N-terminal" evidence="4">
    <location>
        <begin position="51"/>
        <end position="210"/>
    </location>
</feature>
<dbReference type="OrthoDB" id="2590239at2759"/>
<comment type="subcellular location">
    <subcellularLocation>
        <location evidence="1">Cytoplasm</location>
    </subcellularLocation>
</comment>
<keyword evidence="3" id="KW-0963">Cytoplasm</keyword>
<dbReference type="InterPro" id="IPR033394">
    <property type="entry name" value="Svf1-like_C"/>
</dbReference>
<protein>
    <recommendedName>
        <fullName evidence="8">Survival factor 1</fullName>
    </recommendedName>
</protein>
<dbReference type="SUPFAM" id="SSF159245">
    <property type="entry name" value="AttH-like"/>
    <property type="match status" value="1"/>
</dbReference>
<gene>
    <name evidence="6" type="ORF">AMS68_004662</name>
</gene>
<evidence type="ECO:0008006" key="8">
    <source>
        <dbReference type="Google" id="ProtNLM"/>
    </source>
</evidence>
<evidence type="ECO:0000256" key="1">
    <source>
        <dbReference type="ARBA" id="ARBA00004496"/>
    </source>
</evidence>
<dbReference type="PANTHER" id="PTHR47107:SF1">
    <property type="entry name" value="CERAMIDE-BINDING PROTEIN SVF1-RELATED"/>
    <property type="match status" value="1"/>
</dbReference>
<evidence type="ECO:0000259" key="5">
    <source>
        <dbReference type="Pfam" id="PF17187"/>
    </source>
</evidence>
<dbReference type="PANTHER" id="PTHR47107">
    <property type="entry name" value="SVF1-LIKE PROTEIN YDR222W-RELATED"/>
    <property type="match status" value="1"/>
</dbReference>
<dbReference type="Proteomes" id="UP000503462">
    <property type="component" value="Chromosome 3"/>
</dbReference>
<comment type="similarity">
    <text evidence="2">Belongs to the SVF1 family.</text>
</comment>
<proteinExistence type="inferred from homology"/>
<evidence type="ECO:0000313" key="6">
    <source>
        <dbReference type="EMBL" id="QIW99144.1"/>
    </source>
</evidence>
<dbReference type="EMBL" id="CP051141">
    <property type="protein sequence ID" value="QIW99144.1"/>
    <property type="molecule type" value="Genomic_DNA"/>
</dbReference>
<dbReference type="GO" id="GO:0006979">
    <property type="term" value="P:response to oxidative stress"/>
    <property type="evidence" value="ECO:0007669"/>
    <property type="project" value="InterPro"/>
</dbReference>
<sequence>MFGWAKNAVGLTDKHHGAAALHSVKAQTAETPYTVLKKEDEKWEIIDNTCVECKTFYITTDSGKLALVQIIYSNVLNVKKAGQIGVKVFSDDKAKPHVWHSDMVSDYQFVNDKYDFTSPKCSHKISEDGKTYTVKSTVNPACTVDLKFTQLAPSFMVGKDGTTYFGEDIKKPTGKMKHTFWPRAHVEGVIITKDGHMDMAGKAMFVHVVQGVKPHFAAARWNFAHFQSPTYSALSMEYITPPSYDNTVVSVGCVATDGKIIIANANSTATHVRAVTDPDTGLPEPKAVTYAWFGKSDEGKDVTAEIKADFQEQRLDRIDIMDEIPKFLRGVITGAMGARPFIYQWGPLVNITVNDGGNIKEEQGRLHCEATFIS</sequence>
<evidence type="ECO:0000259" key="4">
    <source>
        <dbReference type="Pfam" id="PF08622"/>
    </source>
</evidence>
<feature type="domain" description="Svf1-like C-terminal" evidence="5">
    <location>
        <begin position="213"/>
        <end position="374"/>
    </location>
</feature>
<dbReference type="Pfam" id="PF08622">
    <property type="entry name" value="Svf1"/>
    <property type="match status" value="1"/>
</dbReference>
<dbReference type="Pfam" id="PF17187">
    <property type="entry name" value="Svf1_C"/>
    <property type="match status" value="1"/>
</dbReference>
<name>A0A6H0XWV8_9PEZI</name>